<proteinExistence type="predicted"/>
<organism evidence="2 3">
    <name type="scientific">Mycobacterium deserti</name>
    <dbReference type="NCBI Taxonomy" id="2978347"/>
    <lineage>
        <taxon>Bacteria</taxon>
        <taxon>Bacillati</taxon>
        <taxon>Actinomycetota</taxon>
        <taxon>Actinomycetes</taxon>
        <taxon>Mycobacteriales</taxon>
        <taxon>Mycobacteriaceae</taxon>
        <taxon>Mycobacterium</taxon>
    </lineage>
</organism>
<gene>
    <name evidence="2" type="ORF">N4S67_22095</name>
</gene>
<dbReference type="EMBL" id="JAODWD010000005">
    <property type="protein sequence ID" value="MCT7661100.1"/>
    <property type="molecule type" value="Genomic_DNA"/>
</dbReference>
<dbReference type="CDD" id="cd12108">
    <property type="entry name" value="Hr-like"/>
    <property type="match status" value="1"/>
</dbReference>
<keyword evidence="3" id="KW-1185">Reference proteome</keyword>
<sequence length="224" mass="25008">MTTDSAAPETMPSEVPDVSGMKIAHRVMLRDLDRTTGVAMAIADGEVPATRRRTRALVGYLTLMVESIHHHHRAEDHILWPVIERRAGTHIDLAPLTEDHAALEPKLGGLAAAVRQYAADPSRRTAAVIAARLVDIRAMLTEHIAEEERDTFPVIERYLSVGDWQDVEAQIRKTARLTFELPRIAAAVTPTELARLKEQAGPVIEILLLLVKPRYRRMEKAIWG</sequence>
<comment type="caution">
    <text evidence="2">The sequence shown here is derived from an EMBL/GenBank/DDBJ whole genome shotgun (WGS) entry which is preliminary data.</text>
</comment>
<dbReference type="RefSeq" id="WP_260995145.1">
    <property type="nucleotide sequence ID" value="NZ_JAODWD010000005.1"/>
</dbReference>
<dbReference type="Pfam" id="PF01814">
    <property type="entry name" value="Hemerythrin"/>
    <property type="match status" value="1"/>
</dbReference>
<evidence type="ECO:0000313" key="2">
    <source>
        <dbReference type="EMBL" id="MCT7661100.1"/>
    </source>
</evidence>
<accession>A0ABT2MFN7</accession>
<dbReference type="InterPro" id="IPR012312">
    <property type="entry name" value="Hemerythrin-like"/>
</dbReference>
<dbReference type="Gene3D" id="1.20.120.520">
    <property type="entry name" value="nmb1532 protein domain like"/>
    <property type="match status" value="1"/>
</dbReference>
<evidence type="ECO:0000259" key="1">
    <source>
        <dbReference type="Pfam" id="PF01814"/>
    </source>
</evidence>
<dbReference type="Proteomes" id="UP001206639">
    <property type="component" value="Unassembled WGS sequence"/>
</dbReference>
<evidence type="ECO:0000313" key="3">
    <source>
        <dbReference type="Proteomes" id="UP001206639"/>
    </source>
</evidence>
<protein>
    <submittedName>
        <fullName evidence="2">Hemerythrin domain-containing protein</fullName>
    </submittedName>
</protein>
<name>A0ABT2MFN7_9MYCO</name>
<feature type="domain" description="Hemerythrin-like" evidence="1">
    <location>
        <begin position="21"/>
        <end position="154"/>
    </location>
</feature>
<reference evidence="3" key="1">
    <citation type="submission" date="2023-07" db="EMBL/GenBank/DDBJ databases">
        <authorList>
            <person name="Deng Y."/>
            <person name="Zhang Y.-Q."/>
        </authorList>
    </citation>
    <scope>NUCLEOTIDE SEQUENCE [LARGE SCALE GENOMIC DNA]</scope>
    <source>
        <strain evidence="3">CPCC 205710</strain>
    </source>
</reference>